<keyword evidence="1" id="KW-0812">Transmembrane</keyword>
<feature type="transmembrane region" description="Helical" evidence="1">
    <location>
        <begin position="507"/>
        <end position="531"/>
    </location>
</feature>
<comment type="caution">
    <text evidence="2">The sequence shown here is derived from an EMBL/GenBank/DDBJ whole genome shotgun (WGS) entry which is preliminary data.</text>
</comment>
<dbReference type="EMBL" id="LBWG01000010">
    <property type="protein sequence ID" value="KKR04251.1"/>
    <property type="molecule type" value="Genomic_DNA"/>
</dbReference>
<protein>
    <submittedName>
        <fullName evidence="2">Uncharacterized protein</fullName>
    </submittedName>
</protein>
<evidence type="ECO:0000256" key="1">
    <source>
        <dbReference type="SAM" id="Phobius"/>
    </source>
</evidence>
<name>A0A0G0MUZ8_9BACT</name>
<dbReference type="Proteomes" id="UP000033935">
    <property type="component" value="Unassembled WGS sequence"/>
</dbReference>
<feature type="transmembrane region" description="Helical" evidence="1">
    <location>
        <begin position="630"/>
        <end position="646"/>
    </location>
</feature>
<gene>
    <name evidence="2" type="ORF">UT30_C0010G0015</name>
</gene>
<keyword evidence="1" id="KW-0472">Membrane</keyword>
<feature type="transmembrane region" description="Helical" evidence="1">
    <location>
        <begin position="590"/>
        <end position="610"/>
    </location>
</feature>
<sequence length="734" mass="80581">MASPLAAYLTETVIKRHFEEVAEKTITAGIAAGDNENTLARRVLKATFGPNSALVVAVQAIPGLRYAPHLILGAVSEMLNKHALNLWPGDNRPSIRALRMVLKNTAPALLGIGDATADVLERRVDEAIGKVISASDTAPTDRKAALDLIVVVPDYYGMRPFFPVRTDAEGKIVLTEQGTPVVLDREFTNFSVRWIREHPKTKISTGGGRNGQGQTTQEIAPTAPWQVYSFQEWLTLVDSADEIGTEVIAALRKQFMVPKSWDHQISEETWATFRAAIRTRRALQCAGRRTWMDRQDFEKLVEKMLQVQPPALRVNQLIGAAFFERIGQDGAPPGCFCEEALVEFEDTLDIFLGGEQDKLTKIIRAVCEIKRVVAKQQMNPIKAVLAIAGLTSVIWMPILAVVSLLILSAMMFVQGVFTPLTGTVPYLGMDVSAKAFALWMTFASGWLAFVVTISFPIFQMASSWIRTLFPSMRDDWLTSIGRRIVAFGLLVCSGMEFYAVALNLSPLMRMVILASCGVGVALSMALVEAGYRAQAELAVKNSYKPLLFLFGILPLGIAYVYGTYQGNPEAGTAIGGGLTTAWNYIQSSKMVQSLLFLLGVIGLGALVRLVEKARVVDGYAVKERIPGSRWAIGILTIVGLIAIWFNEPPKKDIPPAWNSQVQSTDLTYKGPNGDVRVKQQIYEDGLTKTQIKGQVEVNSTPVQQRPVPVPKTSNKQLCDEEKLPFSTCQALGYK</sequence>
<feature type="transmembrane region" description="Helical" evidence="1">
    <location>
        <begin position="543"/>
        <end position="562"/>
    </location>
</feature>
<reference evidence="2 3" key="1">
    <citation type="journal article" date="2015" name="Nature">
        <title>rRNA introns, odd ribosomes, and small enigmatic genomes across a large radiation of phyla.</title>
        <authorList>
            <person name="Brown C.T."/>
            <person name="Hug L.A."/>
            <person name="Thomas B.C."/>
            <person name="Sharon I."/>
            <person name="Castelle C.J."/>
            <person name="Singh A."/>
            <person name="Wilkins M.J."/>
            <person name="Williams K.H."/>
            <person name="Banfield J.F."/>
        </authorList>
    </citation>
    <scope>NUCLEOTIDE SEQUENCE [LARGE SCALE GENOMIC DNA]</scope>
</reference>
<accession>A0A0G0MUZ8</accession>
<evidence type="ECO:0000313" key="3">
    <source>
        <dbReference type="Proteomes" id="UP000033935"/>
    </source>
</evidence>
<keyword evidence="1" id="KW-1133">Transmembrane helix</keyword>
<feature type="transmembrane region" description="Helical" evidence="1">
    <location>
        <begin position="384"/>
        <end position="417"/>
    </location>
</feature>
<proteinExistence type="predicted"/>
<dbReference type="AlphaFoldDB" id="A0A0G0MUZ8"/>
<organism evidence="2 3">
    <name type="scientific">Candidatus Uhrbacteria bacterium GW2011_GWF2_39_13</name>
    <dbReference type="NCBI Taxonomy" id="1618995"/>
    <lineage>
        <taxon>Bacteria</taxon>
        <taxon>Candidatus Uhriibacteriota</taxon>
    </lineage>
</organism>
<feature type="transmembrane region" description="Helical" evidence="1">
    <location>
        <begin position="480"/>
        <end position="501"/>
    </location>
</feature>
<feature type="transmembrane region" description="Helical" evidence="1">
    <location>
        <begin position="437"/>
        <end position="459"/>
    </location>
</feature>
<evidence type="ECO:0000313" key="2">
    <source>
        <dbReference type="EMBL" id="KKR04251.1"/>
    </source>
</evidence>